<reference evidence="2 3" key="1">
    <citation type="submission" date="2024-04" db="EMBL/GenBank/DDBJ databases">
        <title>Phyllosticta paracitricarpa is synonymous to the EU quarantine fungus P. citricarpa based on phylogenomic analyses.</title>
        <authorList>
            <consortium name="Lawrence Berkeley National Laboratory"/>
            <person name="Van ingen-buijs V.A."/>
            <person name="Van westerhoven A.C."/>
            <person name="Haridas S."/>
            <person name="Skiadas P."/>
            <person name="Martin F."/>
            <person name="Groenewald J.Z."/>
            <person name="Crous P.W."/>
            <person name="Seidl M.F."/>
        </authorList>
    </citation>
    <scope>NUCLEOTIDE SEQUENCE [LARGE SCALE GENOMIC DNA]</scope>
    <source>
        <strain evidence="2 3">CBS 141358</strain>
    </source>
</reference>
<feature type="compositionally biased region" description="Gly residues" evidence="1">
    <location>
        <begin position="132"/>
        <end position="142"/>
    </location>
</feature>
<keyword evidence="3" id="KW-1185">Reference proteome</keyword>
<dbReference type="Proteomes" id="UP001367316">
    <property type="component" value="Unassembled WGS sequence"/>
</dbReference>
<evidence type="ECO:0000313" key="3">
    <source>
        <dbReference type="Proteomes" id="UP001367316"/>
    </source>
</evidence>
<evidence type="ECO:0000256" key="1">
    <source>
        <dbReference type="SAM" id="MobiDB-lite"/>
    </source>
</evidence>
<gene>
    <name evidence="2" type="ORF">JOL62DRAFT_432447</name>
</gene>
<protein>
    <submittedName>
        <fullName evidence="2">Uncharacterized protein</fullName>
    </submittedName>
</protein>
<dbReference type="PROSITE" id="PS51257">
    <property type="entry name" value="PROKAR_LIPOPROTEIN"/>
    <property type="match status" value="1"/>
</dbReference>
<accession>A0ABR1NBP2</accession>
<sequence>MTVLQTKFLLSISFLSHQPDQHLLHGTQLLQACPSPPQLNSPITSEASANRRCIRSNASRHGGSKTNDALITLVTVRRLLARRLVFVLGAVNRCVPPRHGVGWTRLARSAEAFGLRGAGVRVIRGGGRRDGGGVGGGGGGDGEAQQTFS</sequence>
<organism evidence="2 3">
    <name type="scientific">Phyllosticta paracitricarpa</name>
    <dbReference type="NCBI Taxonomy" id="2016321"/>
    <lineage>
        <taxon>Eukaryota</taxon>
        <taxon>Fungi</taxon>
        <taxon>Dikarya</taxon>
        <taxon>Ascomycota</taxon>
        <taxon>Pezizomycotina</taxon>
        <taxon>Dothideomycetes</taxon>
        <taxon>Dothideomycetes incertae sedis</taxon>
        <taxon>Botryosphaeriales</taxon>
        <taxon>Phyllostictaceae</taxon>
        <taxon>Phyllosticta</taxon>
    </lineage>
</organism>
<name>A0ABR1NBP2_9PEZI</name>
<proteinExistence type="predicted"/>
<dbReference type="EMBL" id="JBBPBF010000009">
    <property type="protein sequence ID" value="KAK7612617.1"/>
    <property type="molecule type" value="Genomic_DNA"/>
</dbReference>
<comment type="caution">
    <text evidence="2">The sequence shown here is derived from an EMBL/GenBank/DDBJ whole genome shotgun (WGS) entry which is preliminary data.</text>
</comment>
<feature type="region of interest" description="Disordered" evidence="1">
    <location>
        <begin position="124"/>
        <end position="149"/>
    </location>
</feature>
<evidence type="ECO:0000313" key="2">
    <source>
        <dbReference type="EMBL" id="KAK7612617.1"/>
    </source>
</evidence>